<reference evidence="5" key="1">
    <citation type="journal article" date="2019" name="Int. J. Syst. Evol. Microbiol.">
        <title>The Global Catalogue of Microorganisms (GCM) 10K type strain sequencing project: providing services to taxonomists for standard genome sequencing and annotation.</title>
        <authorList>
            <consortium name="The Broad Institute Genomics Platform"/>
            <consortium name="The Broad Institute Genome Sequencing Center for Infectious Disease"/>
            <person name="Wu L."/>
            <person name="Ma J."/>
        </authorList>
    </citation>
    <scope>NUCLEOTIDE SEQUENCE [LARGE SCALE GENOMIC DNA]</scope>
    <source>
        <strain evidence="5">CGMCC 1.12966</strain>
    </source>
</reference>
<keyword evidence="1" id="KW-0547">Nucleotide-binding</keyword>
<dbReference type="GO" id="GO:0016740">
    <property type="term" value="F:transferase activity"/>
    <property type="evidence" value="ECO:0007669"/>
    <property type="project" value="UniProtKB-KW"/>
</dbReference>
<dbReference type="InterPro" id="IPR027417">
    <property type="entry name" value="P-loop_NTPase"/>
</dbReference>
<dbReference type="PROSITE" id="PS00211">
    <property type="entry name" value="ABC_TRANSPORTER_1"/>
    <property type="match status" value="2"/>
</dbReference>
<sequence>MVNVNNISVSFGGTTLFSDVSFSINENDKIALMGKNGAGKSTLLKIIAGVSKPTSGTITGPKDAVIAYLPQHLLTQDNVTVFEETSRAFEEMYGMQHELDALNEQLTERTDYESDDYMKLIERVSELSEKFYSIEETNYDAEVEKVLKGLGFERADFGRQTSEFSGGWRMRIELAKILLKKPDLILLDEPTNHMDIESIQWLEDFLVNNAKAVIVISHDRAFVDNITNRTIEVTLGRIYDYKATYSHYLELRKERRQHQLKAYEEQQRFIADTQEFIDRFRGTYSKTLQVQSRVKMLEKLDIIEIDEVDTSALRLKFPPSPRSGQYPVIVEELTKTYGEHTVFAKAAMVIERGEKVAFVGKNGEGKSTMIKAIMGEIDFEGSLKIGHNAKIGYFAQNQAALLDGELTVFETIDQIAVGDVRVKIKDLLGAFMFSGDDTTKKVKVLSGGEKTRLAMIKLLLEPVNVLILDEPTNHLDMKTKDIIKEALQDFDGTLILVSHDRDFLDGLANKVFEFGNKRVREHFEDIKGFLAYKKMNSLQDIER</sequence>
<dbReference type="InterPro" id="IPR032781">
    <property type="entry name" value="ABC_tran_Xtn"/>
</dbReference>
<dbReference type="Gene3D" id="3.40.50.300">
    <property type="entry name" value="P-loop containing nucleotide triphosphate hydrolases"/>
    <property type="match status" value="2"/>
</dbReference>
<keyword evidence="2" id="KW-0067">ATP-binding</keyword>
<dbReference type="Proteomes" id="UP000620550">
    <property type="component" value="Unassembled WGS sequence"/>
</dbReference>
<dbReference type="CDD" id="cd03221">
    <property type="entry name" value="ABCF_EF-3"/>
    <property type="match status" value="2"/>
</dbReference>
<evidence type="ECO:0000259" key="3">
    <source>
        <dbReference type="PROSITE" id="PS50893"/>
    </source>
</evidence>
<dbReference type="PROSITE" id="PS50893">
    <property type="entry name" value="ABC_TRANSPORTER_2"/>
    <property type="match status" value="2"/>
</dbReference>
<dbReference type="InterPro" id="IPR017871">
    <property type="entry name" value="ABC_transporter-like_CS"/>
</dbReference>
<dbReference type="InterPro" id="IPR051309">
    <property type="entry name" value="ABCF_ATPase"/>
</dbReference>
<name>A0ABQ3HWL0_9SPHI</name>
<gene>
    <name evidence="4" type="ORF">GCM10017764_26360</name>
</gene>
<proteinExistence type="predicted"/>
<dbReference type="InterPro" id="IPR003593">
    <property type="entry name" value="AAA+_ATPase"/>
</dbReference>
<feature type="domain" description="ABC transporter" evidence="3">
    <location>
        <begin position="2"/>
        <end position="260"/>
    </location>
</feature>
<evidence type="ECO:0000313" key="4">
    <source>
        <dbReference type="EMBL" id="GHE41868.1"/>
    </source>
</evidence>
<dbReference type="Pfam" id="PF00005">
    <property type="entry name" value="ABC_tran"/>
    <property type="match status" value="2"/>
</dbReference>
<dbReference type="SMART" id="SM00382">
    <property type="entry name" value="AAA"/>
    <property type="match status" value="2"/>
</dbReference>
<evidence type="ECO:0000256" key="1">
    <source>
        <dbReference type="ARBA" id="ARBA00022741"/>
    </source>
</evidence>
<dbReference type="Pfam" id="PF12848">
    <property type="entry name" value="ABC_tran_Xtn"/>
    <property type="match status" value="1"/>
</dbReference>
<keyword evidence="5" id="KW-1185">Reference proteome</keyword>
<evidence type="ECO:0000256" key="2">
    <source>
        <dbReference type="ARBA" id="ARBA00022840"/>
    </source>
</evidence>
<organism evidence="4 5">
    <name type="scientific">Sphingobacterium griseoflavum</name>
    <dbReference type="NCBI Taxonomy" id="1474952"/>
    <lineage>
        <taxon>Bacteria</taxon>
        <taxon>Pseudomonadati</taxon>
        <taxon>Bacteroidota</taxon>
        <taxon>Sphingobacteriia</taxon>
        <taxon>Sphingobacteriales</taxon>
        <taxon>Sphingobacteriaceae</taxon>
        <taxon>Sphingobacterium</taxon>
    </lineage>
</organism>
<dbReference type="PANTHER" id="PTHR42855">
    <property type="entry name" value="ABC TRANSPORTER ATP-BINDING SUBUNIT"/>
    <property type="match status" value="1"/>
</dbReference>
<accession>A0ABQ3HWL0</accession>
<dbReference type="PANTHER" id="PTHR42855:SF2">
    <property type="entry name" value="DRUG RESISTANCE ABC TRANSPORTER,ATP-BINDING PROTEIN"/>
    <property type="match status" value="1"/>
</dbReference>
<feature type="domain" description="ABC transporter" evidence="3">
    <location>
        <begin position="328"/>
        <end position="541"/>
    </location>
</feature>
<protein>
    <submittedName>
        <fullName evidence="4">Glycosyl transferase family 2</fullName>
    </submittedName>
</protein>
<evidence type="ECO:0000313" key="5">
    <source>
        <dbReference type="Proteomes" id="UP000620550"/>
    </source>
</evidence>
<dbReference type="EMBL" id="BNAF01000010">
    <property type="protein sequence ID" value="GHE41868.1"/>
    <property type="molecule type" value="Genomic_DNA"/>
</dbReference>
<dbReference type="RefSeq" id="WP_189627161.1">
    <property type="nucleotide sequence ID" value="NZ_BNAF01000010.1"/>
</dbReference>
<comment type="caution">
    <text evidence="4">The sequence shown here is derived from an EMBL/GenBank/DDBJ whole genome shotgun (WGS) entry which is preliminary data.</text>
</comment>
<keyword evidence="4" id="KW-0808">Transferase</keyword>
<dbReference type="InterPro" id="IPR003439">
    <property type="entry name" value="ABC_transporter-like_ATP-bd"/>
</dbReference>
<dbReference type="SUPFAM" id="SSF52540">
    <property type="entry name" value="P-loop containing nucleoside triphosphate hydrolases"/>
    <property type="match status" value="2"/>
</dbReference>